<feature type="region of interest" description="Disordered" evidence="2">
    <location>
        <begin position="222"/>
        <end position="243"/>
    </location>
</feature>
<name>A0A4S8SCN9_AURPU</name>
<accession>A0A4S8SCN9</accession>
<dbReference type="InterPro" id="IPR023213">
    <property type="entry name" value="CAT-like_dom_sf"/>
</dbReference>
<dbReference type="InterPro" id="IPR050317">
    <property type="entry name" value="Plant_Fungal_Acyltransferase"/>
</dbReference>
<dbReference type="GO" id="GO:0016747">
    <property type="term" value="F:acyltransferase activity, transferring groups other than amino-acyl groups"/>
    <property type="evidence" value="ECO:0007669"/>
    <property type="project" value="TreeGrafter"/>
</dbReference>
<dbReference type="EMBL" id="QZAF01000341">
    <property type="protein sequence ID" value="THV68214.1"/>
    <property type="molecule type" value="Genomic_DNA"/>
</dbReference>
<dbReference type="AlphaFoldDB" id="A0A4S8SCN9"/>
<dbReference type="Proteomes" id="UP000304951">
    <property type="component" value="Unassembled WGS sequence"/>
</dbReference>
<evidence type="ECO:0000313" key="3">
    <source>
        <dbReference type="EMBL" id="THV68214.1"/>
    </source>
</evidence>
<dbReference type="GO" id="GO:0044550">
    <property type="term" value="P:secondary metabolite biosynthetic process"/>
    <property type="evidence" value="ECO:0007669"/>
    <property type="project" value="TreeGrafter"/>
</dbReference>
<reference evidence="3 4" key="1">
    <citation type="submission" date="2018-10" db="EMBL/GenBank/DDBJ databases">
        <title>Fifty Aureobasidium pullulans genomes reveal a recombining polyextremotolerant generalist.</title>
        <authorList>
            <person name="Gostincar C."/>
            <person name="Turk M."/>
            <person name="Zajc J."/>
            <person name="Gunde-Cimerman N."/>
        </authorList>
    </citation>
    <scope>NUCLEOTIDE SEQUENCE [LARGE SCALE GENOMIC DNA]</scope>
    <source>
        <strain evidence="3 4">EXF-11900</strain>
    </source>
</reference>
<dbReference type="Pfam" id="PF02458">
    <property type="entry name" value="Transferase"/>
    <property type="match status" value="1"/>
</dbReference>
<dbReference type="PANTHER" id="PTHR31642">
    <property type="entry name" value="TRICHOTHECENE 3-O-ACETYLTRANSFERASE"/>
    <property type="match status" value="1"/>
</dbReference>
<protein>
    <recommendedName>
        <fullName evidence="5">Trichothecene 3-O-acetyltransferase</fullName>
    </recommendedName>
</protein>
<dbReference type="PANTHER" id="PTHR31642:SF310">
    <property type="entry name" value="FATTY ALCOHOL:CAFFEOYL-COA ACYLTRANSFERASE"/>
    <property type="match status" value="1"/>
</dbReference>
<feature type="compositionally biased region" description="Polar residues" evidence="2">
    <location>
        <begin position="227"/>
        <end position="237"/>
    </location>
</feature>
<evidence type="ECO:0008006" key="5">
    <source>
        <dbReference type="Google" id="ProtNLM"/>
    </source>
</evidence>
<sequence length="499" mass="55656">MKTIVPSSIEVALPTKVVLDPVETAVAEVVDRLDLDSPPAHTLALSQLEQSNPRGWVRPLFFFATPHGTDPLKSVEILREGLRPTLRAIPALASEIVPFDDGKKPTGKIALRHGDFGTLIVKDLRGTGVNYEELGKQKFPQSKLEPAVLCARGVFPKPDEQQPTFIPQLNIVDGGLILALNIHHSPFDAQGINEVLRVWSQNCRHQQDENVPECSSLPVEQFERSAHNASHRPTAQSGRPEHHPELIIAPDPIVFGETAMKETHKSRVYRVSPKALAQLKNDCTELGEEKTWISTNDAVTALIWRSVIRAQVNLEQYPENELSHHIVNVDLRLRSSPALSKNYPGGPMNYARAGMELKDVYQSSDLALLARVIRGEVDKRTPQYVDSLITLIDNIPGYDHIVSASFPKLMKNDCLTSTWYKLDILELDWGHALGQIERVRFPKGGLFNGLTMIYPQVTAGEDKGMEIAIGLDKENFEKLELDPVWSKYAEKTDPGYDCM</sequence>
<proteinExistence type="predicted"/>
<evidence type="ECO:0000256" key="2">
    <source>
        <dbReference type="SAM" id="MobiDB-lite"/>
    </source>
</evidence>
<evidence type="ECO:0000313" key="4">
    <source>
        <dbReference type="Proteomes" id="UP000304951"/>
    </source>
</evidence>
<organism evidence="3 4">
    <name type="scientific">Aureobasidium pullulans</name>
    <name type="common">Black yeast</name>
    <name type="synonym">Pullularia pullulans</name>
    <dbReference type="NCBI Taxonomy" id="5580"/>
    <lineage>
        <taxon>Eukaryota</taxon>
        <taxon>Fungi</taxon>
        <taxon>Dikarya</taxon>
        <taxon>Ascomycota</taxon>
        <taxon>Pezizomycotina</taxon>
        <taxon>Dothideomycetes</taxon>
        <taxon>Dothideomycetidae</taxon>
        <taxon>Dothideales</taxon>
        <taxon>Saccotheciaceae</taxon>
        <taxon>Aureobasidium</taxon>
    </lineage>
</organism>
<gene>
    <name evidence="3" type="ORF">D6D28_06893</name>
</gene>
<keyword evidence="1" id="KW-0808">Transferase</keyword>
<comment type="caution">
    <text evidence="3">The sequence shown here is derived from an EMBL/GenBank/DDBJ whole genome shotgun (WGS) entry which is preliminary data.</text>
</comment>
<dbReference type="Gene3D" id="3.30.559.10">
    <property type="entry name" value="Chloramphenicol acetyltransferase-like domain"/>
    <property type="match status" value="2"/>
</dbReference>
<evidence type="ECO:0000256" key="1">
    <source>
        <dbReference type="ARBA" id="ARBA00022679"/>
    </source>
</evidence>